<comment type="similarity">
    <text evidence="1 7">Belongs to the RecO family.</text>
</comment>
<dbReference type="GO" id="GO:0006302">
    <property type="term" value="P:double-strand break repair"/>
    <property type="evidence" value="ECO:0007669"/>
    <property type="project" value="TreeGrafter"/>
</dbReference>
<dbReference type="Proteomes" id="UP000599312">
    <property type="component" value="Unassembled WGS sequence"/>
</dbReference>
<evidence type="ECO:0000256" key="2">
    <source>
        <dbReference type="ARBA" id="ARBA00021310"/>
    </source>
</evidence>
<sequence length="243" mass="26531">MQWSDEGIVLGARKHGESSVILEVMTREHGRHLGLVHGGRSKTQQPVLQPGNSVQVTWRARLDEHLGVFQVEGVDLRASRLMAAPFALYGLATLSHLLRVLAERDPHQSLYEAVDLLVDHLDDPDLAPGLFVRFELAFLADLGFGLDLASCAATGQREDLVYVSPKSGRAVSAAAGEPYKDRLLKLPGFLIGRPTANRPSVPDLKAGFALTDFFLHQNVFEPRGQAMPAERVRLIALATAEDA</sequence>
<dbReference type="InterPro" id="IPR003717">
    <property type="entry name" value="RecO"/>
</dbReference>
<organism evidence="9 10">
    <name type="scientific">Microvirga alba</name>
    <dbReference type="NCBI Taxonomy" id="2791025"/>
    <lineage>
        <taxon>Bacteria</taxon>
        <taxon>Pseudomonadati</taxon>
        <taxon>Pseudomonadota</taxon>
        <taxon>Alphaproteobacteria</taxon>
        <taxon>Hyphomicrobiales</taxon>
        <taxon>Methylobacteriaceae</taxon>
        <taxon>Microvirga</taxon>
    </lineage>
</organism>
<evidence type="ECO:0000256" key="6">
    <source>
        <dbReference type="ARBA" id="ARBA00033409"/>
    </source>
</evidence>
<dbReference type="SUPFAM" id="SSF57863">
    <property type="entry name" value="ArfGap/RecO-like zinc finger"/>
    <property type="match status" value="1"/>
</dbReference>
<dbReference type="Gene3D" id="1.20.1440.120">
    <property type="entry name" value="Recombination protein O, C-terminal domain"/>
    <property type="match status" value="1"/>
</dbReference>
<keyword evidence="3 7" id="KW-0227">DNA damage</keyword>
<gene>
    <name evidence="7 9" type="primary">recO</name>
    <name evidence="9" type="ORF">I2H38_11510</name>
</gene>
<evidence type="ECO:0000256" key="4">
    <source>
        <dbReference type="ARBA" id="ARBA00023172"/>
    </source>
</evidence>
<dbReference type="GO" id="GO:0006310">
    <property type="term" value="P:DNA recombination"/>
    <property type="evidence" value="ECO:0007669"/>
    <property type="project" value="UniProtKB-UniRule"/>
</dbReference>
<comment type="caution">
    <text evidence="9">The sequence shown here is derived from an EMBL/GenBank/DDBJ whole genome shotgun (WGS) entry which is preliminary data.</text>
</comment>
<dbReference type="PANTHER" id="PTHR33991">
    <property type="entry name" value="DNA REPAIR PROTEIN RECO"/>
    <property type="match status" value="1"/>
</dbReference>
<protein>
    <recommendedName>
        <fullName evidence="2 7">DNA repair protein RecO</fullName>
    </recommendedName>
    <alternativeName>
        <fullName evidence="6 7">Recombination protein O</fullName>
    </alternativeName>
</protein>
<dbReference type="Pfam" id="PF11967">
    <property type="entry name" value="RecO_N"/>
    <property type="match status" value="1"/>
</dbReference>
<dbReference type="GO" id="GO:0043590">
    <property type="term" value="C:bacterial nucleoid"/>
    <property type="evidence" value="ECO:0007669"/>
    <property type="project" value="TreeGrafter"/>
</dbReference>
<evidence type="ECO:0000259" key="8">
    <source>
        <dbReference type="Pfam" id="PF11967"/>
    </source>
</evidence>
<evidence type="ECO:0000313" key="10">
    <source>
        <dbReference type="Proteomes" id="UP000599312"/>
    </source>
</evidence>
<dbReference type="InterPro" id="IPR042242">
    <property type="entry name" value="RecO_C"/>
</dbReference>
<dbReference type="EMBL" id="JADQDO010000005">
    <property type="protein sequence ID" value="MBF9234006.1"/>
    <property type="molecule type" value="Genomic_DNA"/>
</dbReference>
<keyword evidence="10" id="KW-1185">Reference proteome</keyword>
<evidence type="ECO:0000256" key="1">
    <source>
        <dbReference type="ARBA" id="ARBA00007452"/>
    </source>
</evidence>
<dbReference type="InterPro" id="IPR012340">
    <property type="entry name" value="NA-bd_OB-fold"/>
</dbReference>
<dbReference type="PANTHER" id="PTHR33991:SF1">
    <property type="entry name" value="DNA REPAIR PROTEIN RECO"/>
    <property type="match status" value="1"/>
</dbReference>
<feature type="domain" description="DNA replication/recombination mediator RecO N-terminal" evidence="8">
    <location>
        <begin position="1"/>
        <end position="71"/>
    </location>
</feature>
<evidence type="ECO:0000256" key="7">
    <source>
        <dbReference type="HAMAP-Rule" id="MF_00201"/>
    </source>
</evidence>
<accession>A0A931FST1</accession>
<dbReference type="HAMAP" id="MF_00201">
    <property type="entry name" value="RecO"/>
    <property type="match status" value="1"/>
</dbReference>
<dbReference type="SUPFAM" id="SSF50249">
    <property type="entry name" value="Nucleic acid-binding proteins"/>
    <property type="match status" value="1"/>
</dbReference>
<dbReference type="InterPro" id="IPR037278">
    <property type="entry name" value="ARFGAP/RecO"/>
</dbReference>
<evidence type="ECO:0000256" key="5">
    <source>
        <dbReference type="ARBA" id="ARBA00023204"/>
    </source>
</evidence>
<reference evidence="9" key="1">
    <citation type="submission" date="2020-11" db="EMBL/GenBank/DDBJ databases">
        <authorList>
            <person name="Kim M.K."/>
        </authorList>
    </citation>
    <scope>NUCLEOTIDE SEQUENCE</scope>
    <source>
        <strain evidence="9">BT350</strain>
    </source>
</reference>
<comment type="function">
    <text evidence="7">Involved in DNA repair and RecF pathway recombination.</text>
</comment>
<keyword evidence="4 7" id="KW-0233">DNA recombination</keyword>
<dbReference type="InterPro" id="IPR022572">
    <property type="entry name" value="DNA_rep/recomb_RecO_N"/>
</dbReference>
<dbReference type="Pfam" id="PF02565">
    <property type="entry name" value="RecO_C"/>
    <property type="match status" value="1"/>
</dbReference>
<name>A0A931FST1_9HYPH</name>
<evidence type="ECO:0000256" key="3">
    <source>
        <dbReference type="ARBA" id="ARBA00022763"/>
    </source>
</evidence>
<keyword evidence="5 7" id="KW-0234">DNA repair</keyword>
<dbReference type="RefSeq" id="WP_196272010.1">
    <property type="nucleotide sequence ID" value="NZ_JADQDO010000005.1"/>
</dbReference>
<proteinExistence type="inferred from homology"/>
<evidence type="ECO:0000313" key="9">
    <source>
        <dbReference type="EMBL" id="MBF9234006.1"/>
    </source>
</evidence>
<dbReference type="Gene3D" id="2.40.50.140">
    <property type="entry name" value="Nucleic acid-binding proteins"/>
    <property type="match status" value="1"/>
</dbReference>
<dbReference type="AlphaFoldDB" id="A0A931FST1"/>
<dbReference type="NCBIfam" id="TIGR00613">
    <property type="entry name" value="reco"/>
    <property type="match status" value="1"/>
</dbReference>